<evidence type="ECO:0000256" key="5">
    <source>
        <dbReference type="ARBA" id="ARBA00023125"/>
    </source>
</evidence>
<keyword evidence="3" id="KW-0863">Zinc-finger</keyword>
<comment type="subcellular location">
    <subcellularLocation>
        <location evidence="1">Nucleus</location>
    </subcellularLocation>
</comment>
<evidence type="ECO:0000256" key="6">
    <source>
        <dbReference type="ARBA" id="ARBA00023242"/>
    </source>
</evidence>
<sequence length="190" mass="21864">MGKSMSRYGGHCNFPKCKTKYRGEGNHGTTGFRNHLRSAHSIVEGQQQLKVGKDHGKDITIVEPYRYDQEANVKKLYLAIIIHEYPFNIVEHDYFVLVVACFLDPRYKKKLIEFYMRKFYGQSYQVHLEEVISVIRKLYQFYASTSTSSSTKAKAKVNERAPVFRGGKNVDLERFLYDDGGTNGDGSNEL</sequence>
<evidence type="ECO:0000256" key="2">
    <source>
        <dbReference type="ARBA" id="ARBA00022723"/>
    </source>
</evidence>
<dbReference type="GO" id="GO:0005634">
    <property type="term" value="C:nucleus"/>
    <property type="evidence" value="ECO:0007669"/>
    <property type="project" value="UniProtKB-SubCell"/>
</dbReference>
<evidence type="ECO:0000256" key="1">
    <source>
        <dbReference type="ARBA" id="ARBA00004123"/>
    </source>
</evidence>
<evidence type="ECO:0000256" key="3">
    <source>
        <dbReference type="ARBA" id="ARBA00022771"/>
    </source>
</evidence>
<dbReference type="PANTHER" id="PTHR46481">
    <property type="entry name" value="ZINC FINGER BED DOMAIN-CONTAINING PROTEIN 4"/>
    <property type="match status" value="1"/>
</dbReference>
<keyword evidence="2" id="KW-0479">Metal-binding</keyword>
<dbReference type="InterPro" id="IPR025525">
    <property type="entry name" value="hAT-like_transposase_RNase-H"/>
</dbReference>
<name>A0A0A9GL37_ARUDO</name>
<protein>
    <recommendedName>
        <fullName evidence="7">hAT-like transposase RNase-H fold domain-containing protein</fullName>
    </recommendedName>
</protein>
<organism evidence="8">
    <name type="scientific">Arundo donax</name>
    <name type="common">Giant reed</name>
    <name type="synonym">Donax arundinaceus</name>
    <dbReference type="NCBI Taxonomy" id="35708"/>
    <lineage>
        <taxon>Eukaryota</taxon>
        <taxon>Viridiplantae</taxon>
        <taxon>Streptophyta</taxon>
        <taxon>Embryophyta</taxon>
        <taxon>Tracheophyta</taxon>
        <taxon>Spermatophyta</taxon>
        <taxon>Magnoliopsida</taxon>
        <taxon>Liliopsida</taxon>
        <taxon>Poales</taxon>
        <taxon>Poaceae</taxon>
        <taxon>PACMAD clade</taxon>
        <taxon>Arundinoideae</taxon>
        <taxon>Arundineae</taxon>
        <taxon>Arundo</taxon>
    </lineage>
</organism>
<keyword evidence="5" id="KW-0238">DNA-binding</keyword>
<dbReference type="Pfam" id="PF14372">
    <property type="entry name" value="hAT-like_RNase-H"/>
    <property type="match status" value="1"/>
</dbReference>
<dbReference type="GO" id="GO:0003677">
    <property type="term" value="F:DNA binding"/>
    <property type="evidence" value="ECO:0007669"/>
    <property type="project" value="UniProtKB-KW"/>
</dbReference>
<evidence type="ECO:0000256" key="4">
    <source>
        <dbReference type="ARBA" id="ARBA00022833"/>
    </source>
</evidence>
<evidence type="ECO:0000259" key="7">
    <source>
        <dbReference type="Pfam" id="PF14372"/>
    </source>
</evidence>
<evidence type="ECO:0000313" key="8">
    <source>
        <dbReference type="EMBL" id="JAE21403.1"/>
    </source>
</evidence>
<dbReference type="PANTHER" id="PTHR46481:SF10">
    <property type="entry name" value="ZINC FINGER BED DOMAIN-CONTAINING PROTEIN 39"/>
    <property type="match status" value="1"/>
</dbReference>
<reference evidence="8" key="1">
    <citation type="submission" date="2014-09" db="EMBL/GenBank/DDBJ databases">
        <authorList>
            <person name="Magalhaes I.L.F."/>
            <person name="Oliveira U."/>
            <person name="Santos F.R."/>
            <person name="Vidigal T.H.D.A."/>
            <person name="Brescovit A.D."/>
            <person name="Santos A.J."/>
        </authorList>
    </citation>
    <scope>NUCLEOTIDE SEQUENCE</scope>
    <source>
        <tissue evidence="8">Shoot tissue taken approximately 20 cm above the soil surface</tissue>
    </source>
</reference>
<keyword evidence="6" id="KW-0539">Nucleus</keyword>
<dbReference type="InterPro" id="IPR052035">
    <property type="entry name" value="ZnF_BED_domain_contain"/>
</dbReference>
<dbReference type="GO" id="GO:0008270">
    <property type="term" value="F:zinc ion binding"/>
    <property type="evidence" value="ECO:0007669"/>
    <property type="project" value="UniProtKB-KW"/>
</dbReference>
<feature type="domain" description="hAT-like transposase RNase-H fold" evidence="7">
    <location>
        <begin position="93"/>
        <end position="142"/>
    </location>
</feature>
<proteinExistence type="predicted"/>
<keyword evidence="4" id="KW-0862">Zinc</keyword>
<reference evidence="8" key="2">
    <citation type="journal article" date="2015" name="Data Brief">
        <title>Shoot transcriptome of the giant reed, Arundo donax.</title>
        <authorList>
            <person name="Barrero R.A."/>
            <person name="Guerrero F.D."/>
            <person name="Moolhuijzen P."/>
            <person name="Goolsby J.A."/>
            <person name="Tidwell J."/>
            <person name="Bellgard S.E."/>
            <person name="Bellgard M.I."/>
        </authorList>
    </citation>
    <scope>NUCLEOTIDE SEQUENCE</scope>
    <source>
        <tissue evidence="8">Shoot tissue taken approximately 20 cm above the soil surface</tissue>
    </source>
</reference>
<accession>A0A0A9GL37</accession>
<dbReference type="AlphaFoldDB" id="A0A0A9GL37"/>
<dbReference type="EMBL" id="GBRH01176493">
    <property type="protein sequence ID" value="JAE21403.1"/>
    <property type="molecule type" value="Transcribed_RNA"/>
</dbReference>